<keyword evidence="1 4" id="KW-0328">Glycosyltransferase</keyword>
<evidence type="ECO:0000313" key="5">
    <source>
        <dbReference type="Proteomes" id="UP001215216"/>
    </source>
</evidence>
<dbReference type="GO" id="GO:0016757">
    <property type="term" value="F:glycosyltransferase activity"/>
    <property type="evidence" value="ECO:0007669"/>
    <property type="project" value="UniProtKB-KW"/>
</dbReference>
<accession>A0ABY8FX20</accession>
<evidence type="ECO:0000259" key="3">
    <source>
        <dbReference type="Pfam" id="PF00156"/>
    </source>
</evidence>
<dbReference type="Pfam" id="PF00156">
    <property type="entry name" value="Pribosyltran"/>
    <property type="match status" value="1"/>
</dbReference>
<dbReference type="Proteomes" id="UP001215216">
    <property type="component" value="Chromosome"/>
</dbReference>
<dbReference type="Gene3D" id="3.40.50.2020">
    <property type="match status" value="1"/>
</dbReference>
<keyword evidence="2" id="KW-0808">Transferase</keyword>
<evidence type="ECO:0000256" key="2">
    <source>
        <dbReference type="ARBA" id="ARBA00022679"/>
    </source>
</evidence>
<protein>
    <submittedName>
        <fullName evidence="4">Phosphoribosyltransferase</fullName>
    </submittedName>
</protein>
<evidence type="ECO:0000313" key="4">
    <source>
        <dbReference type="EMBL" id="WFM83065.1"/>
    </source>
</evidence>
<name>A0ABY8FX20_9ACTO</name>
<sequence length="164" mass="18464">MEKEILSWDMFGDATRELATNIWESGYRPDLIVCVARGGLIPAGAMAYALDMKPVLVMNVEFYTKIGETLPDPRLLNPLPDFSALKDSKVLIVDDVVDSGRTLKYVQELCEANGVGEMRLAVIYEKPTSVLKADYVWRDTDLWITFPWSEKDPVNAGENYVKVD</sequence>
<gene>
    <name evidence="4" type="ORF">P7079_06620</name>
</gene>
<dbReference type="PANTHER" id="PTHR43363:SF1">
    <property type="entry name" value="HYPOXANTHINE-GUANINE PHOSPHORIBOSYLTRANSFERASE"/>
    <property type="match status" value="1"/>
</dbReference>
<proteinExistence type="predicted"/>
<keyword evidence="5" id="KW-1185">Reference proteome</keyword>
<dbReference type="SUPFAM" id="SSF53271">
    <property type="entry name" value="PRTase-like"/>
    <property type="match status" value="1"/>
</dbReference>
<dbReference type="RefSeq" id="WP_278012491.1">
    <property type="nucleotide sequence ID" value="NZ_CP121208.1"/>
</dbReference>
<dbReference type="EMBL" id="CP121208">
    <property type="protein sequence ID" value="WFM83065.1"/>
    <property type="molecule type" value="Genomic_DNA"/>
</dbReference>
<organism evidence="4 5">
    <name type="scientific">Arcanobacterium canis</name>
    <dbReference type="NCBI Taxonomy" id="999183"/>
    <lineage>
        <taxon>Bacteria</taxon>
        <taxon>Bacillati</taxon>
        <taxon>Actinomycetota</taxon>
        <taxon>Actinomycetes</taxon>
        <taxon>Actinomycetales</taxon>
        <taxon>Actinomycetaceae</taxon>
        <taxon>Arcanobacterium</taxon>
    </lineage>
</organism>
<dbReference type="PANTHER" id="PTHR43363">
    <property type="entry name" value="HYPOXANTHINE PHOSPHORIBOSYLTRANSFERASE"/>
    <property type="match status" value="1"/>
</dbReference>
<feature type="domain" description="Phosphoribosyltransferase" evidence="3">
    <location>
        <begin position="3"/>
        <end position="150"/>
    </location>
</feature>
<evidence type="ECO:0000256" key="1">
    <source>
        <dbReference type="ARBA" id="ARBA00022676"/>
    </source>
</evidence>
<dbReference type="CDD" id="cd06223">
    <property type="entry name" value="PRTases_typeI"/>
    <property type="match status" value="1"/>
</dbReference>
<reference evidence="4 5" key="1">
    <citation type="submission" date="2023-03" db="EMBL/GenBank/DDBJ databases">
        <title>Complete genome of Arcanobacterium canis strain DSM 25104 isolated in 2010 from a canine otitis externa in Germany.</title>
        <authorList>
            <person name="Borowiak M."/>
            <person name="Kreitlow A."/>
            <person name="Malorny B."/>
            <person name="Laemmler C."/>
            <person name="Prenger-Berninghoff E."/>
            <person name="Ploetz M."/>
            <person name="Abdulmawjood A."/>
        </authorList>
    </citation>
    <scope>NUCLEOTIDE SEQUENCE [LARGE SCALE GENOMIC DNA]</scope>
    <source>
        <strain evidence="4 5">DSM 25104</strain>
    </source>
</reference>
<dbReference type="InterPro" id="IPR000836">
    <property type="entry name" value="PRTase_dom"/>
</dbReference>
<dbReference type="InterPro" id="IPR029057">
    <property type="entry name" value="PRTase-like"/>
</dbReference>